<keyword evidence="3" id="KW-1185">Reference proteome</keyword>
<dbReference type="Proteomes" id="UP000598227">
    <property type="component" value="Unassembled WGS sequence"/>
</dbReference>
<proteinExistence type="predicted"/>
<evidence type="ECO:0000313" key="3">
    <source>
        <dbReference type="Proteomes" id="UP000598227"/>
    </source>
</evidence>
<comment type="caution">
    <text evidence="2">The sequence shown here is derived from an EMBL/GenBank/DDBJ whole genome shotgun (WGS) entry which is preliminary data.</text>
</comment>
<evidence type="ECO:0000259" key="1">
    <source>
        <dbReference type="Pfam" id="PF01636"/>
    </source>
</evidence>
<dbReference type="InterPro" id="IPR051678">
    <property type="entry name" value="AGP_Transferase"/>
</dbReference>
<dbReference type="InterPro" id="IPR011009">
    <property type="entry name" value="Kinase-like_dom_sf"/>
</dbReference>
<dbReference type="PANTHER" id="PTHR21310:SF15">
    <property type="entry name" value="AMINOGLYCOSIDE PHOSPHOTRANSFERASE DOMAIN-CONTAINING PROTEIN"/>
    <property type="match status" value="1"/>
</dbReference>
<organism evidence="2 3">
    <name type="scientific">Aminobacter carboxidus</name>
    <dbReference type="NCBI Taxonomy" id="376165"/>
    <lineage>
        <taxon>Bacteria</taxon>
        <taxon>Pseudomonadati</taxon>
        <taxon>Pseudomonadota</taxon>
        <taxon>Alphaproteobacteria</taxon>
        <taxon>Hyphomicrobiales</taxon>
        <taxon>Phyllobacteriaceae</taxon>
        <taxon>Aminobacter</taxon>
    </lineage>
</organism>
<sequence length="279" mass="29762">MRPTVQEIAQALQAAELLSAAFIDSGQNNLVLDAGDLIVRVPRHDEARRDLAREAGILAVLAPRLPWPVPAPHLRSVGAHVVAVHRKVAGEPLLSLAGMTDKQKLELARDLALFLRALHAMPVELLPAAAATDTMAEWRELRDKLDAKALPLLPADTGAAIRARFDRFLGNGRDTPRAIIHGDFGTGNILVHNGQVSGVIDFAGCGEGDPAYDLASLSAGLGDEFLMLMASHYPGIAAMSDRITFYRSTFPLLDLLFGVEHGDAAALEAGLRALDVPTA</sequence>
<dbReference type="Gene3D" id="3.90.1200.10">
    <property type="match status" value="1"/>
</dbReference>
<protein>
    <submittedName>
        <fullName evidence="2">Aminoglycoside phosphotransferase family protein</fullName>
    </submittedName>
</protein>
<dbReference type="Gene3D" id="3.30.200.20">
    <property type="entry name" value="Phosphorylase Kinase, domain 1"/>
    <property type="match status" value="1"/>
</dbReference>
<dbReference type="InterPro" id="IPR002575">
    <property type="entry name" value="Aminoglycoside_PTrfase"/>
</dbReference>
<dbReference type="SUPFAM" id="SSF56112">
    <property type="entry name" value="Protein kinase-like (PK-like)"/>
    <property type="match status" value="1"/>
</dbReference>
<dbReference type="PANTHER" id="PTHR21310">
    <property type="entry name" value="AMINOGLYCOSIDE PHOSPHOTRANSFERASE-RELATED-RELATED"/>
    <property type="match status" value="1"/>
</dbReference>
<feature type="domain" description="Aminoglycoside phosphotransferase" evidence="1">
    <location>
        <begin position="22"/>
        <end position="225"/>
    </location>
</feature>
<reference evidence="2 3" key="1">
    <citation type="submission" date="2020-09" db="EMBL/GenBank/DDBJ databases">
        <title>Draft Genome Sequence of Aminobacter carboxidus type strain DSM 1086, a soil Gram-negative carboxydobacterium.</title>
        <authorList>
            <person name="Turrini P."/>
            <person name="Tescari M."/>
            <person name="Artuso I."/>
            <person name="Lugli G.A."/>
            <person name="Frangipani E."/>
            <person name="Ventura M."/>
            <person name="Visca P."/>
        </authorList>
    </citation>
    <scope>NUCLEOTIDE SEQUENCE [LARGE SCALE GENOMIC DNA]</scope>
    <source>
        <strain evidence="2 3">DSM 1086</strain>
    </source>
</reference>
<dbReference type="EMBL" id="JACZEP010000025">
    <property type="protein sequence ID" value="MBE1208581.1"/>
    <property type="molecule type" value="Genomic_DNA"/>
</dbReference>
<name>A0ABR9GY24_9HYPH</name>
<dbReference type="Pfam" id="PF01636">
    <property type="entry name" value="APH"/>
    <property type="match status" value="1"/>
</dbReference>
<gene>
    <name evidence="2" type="ORF">IHE39_30260</name>
</gene>
<evidence type="ECO:0000313" key="2">
    <source>
        <dbReference type="EMBL" id="MBE1208581.1"/>
    </source>
</evidence>
<accession>A0ABR9GY24</accession>